<sequence>MRKKAFKNIGIRSVVVITGLTIFIAMGWSMYQQDAGKPQKPAAAPKNQANQSKHTTPTYRAAYHFTVPDKWKNDPQRPIYMDGQYHYYYLYNRDYPHKNGTEWRHATSTDLVHWKDEGVAIPKYTNPNGDPWSGSVVIDNNGTAGFGKGALVAIVTQPSADGGKQEQFLWYSKDKGKTFTSYRNKPVMSNPGTKDFRDPKIIRDIQRNQWVMVMAEGTKIGFYKSKNLKDWQFTSGFQTENIGLVECPDLYQMRADDGTYQWILGASANSKPTGGPNTYAYWTGDFNGEAFLPDRNDPDWLDYGFDWYGAVTFEDGKAKDQYSHRYALAWMNNWDYANNTPTLKEGFNGMDSVVRQIRLKRTTDVGYRLVSQPVAALEQFPTATESLGKIQVVGTHKLPVAGDAYQLEADVSWSTIKNTGLRLRESADGKRHVDVGVSVEGQYSYVNRANTGQPDQSGKYVESKAPFDTNKKNVHLKILVDKSSIEVFVDDGEVAYSSLIFPRLEDQGITLFSDGGKAIFNNVVIKHFSR</sequence>
<dbReference type="SUPFAM" id="SSF49899">
    <property type="entry name" value="Concanavalin A-like lectins/glucanases"/>
    <property type="match status" value="1"/>
</dbReference>
<dbReference type="SMART" id="SM00640">
    <property type="entry name" value="Glyco_32"/>
    <property type="match status" value="1"/>
</dbReference>
<dbReference type="EC" id="3.2.1.65" evidence="9"/>
<feature type="transmembrane region" description="Helical" evidence="6">
    <location>
        <begin position="9"/>
        <end position="31"/>
    </location>
</feature>
<evidence type="ECO:0000256" key="5">
    <source>
        <dbReference type="SAM" id="MobiDB-lite"/>
    </source>
</evidence>
<dbReference type="Pfam" id="PF08244">
    <property type="entry name" value="Glyco_hydro_32C"/>
    <property type="match status" value="1"/>
</dbReference>
<evidence type="ECO:0000259" key="8">
    <source>
        <dbReference type="Pfam" id="PF08244"/>
    </source>
</evidence>
<dbReference type="GO" id="GO:0005987">
    <property type="term" value="P:sucrose catabolic process"/>
    <property type="evidence" value="ECO:0007669"/>
    <property type="project" value="TreeGrafter"/>
</dbReference>
<evidence type="ECO:0000256" key="3">
    <source>
        <dbReference type="ARBA" id="ARBA00023295"/>
    </source>
</evidence>
<keyword evidence="6" id="KW-0812">Transmembrane</keyword>
<dbReference type="CDD" id="cd18622">
    <property type="entry name" value="GH32_Inu-like"/>
    <property type="match status" value="1"/>
</dbReference>
<evidence type="ECO:0000256" key="6">
    <source>
        <dbReference type="SAM" id="Phobius"/>
    </source>
</evidence>
<dbReference type="RefSeq" id="WP_019686127.1">
    <property type="nucleotide sequence ID" value="NZ_CP036496.1"/>
</dbReference>
<dbReference type="PANTHER" id="PTHR42800">
    <property type="entry name" value="EXOINULINASE INUD (AFU_ORTHOLOGUE AFUA_5G00480)"/>
    <property type="match status" value="1"/>
</dbReference>
<feature type="domain" description="Glycosyl hydrolase family 32 C-terminal" evidence="8">
    <location>
        <begin position="389"/>
        <end position="526"/>
    </location>
</feature>
<evidence type="ECO:0000256" key="2">
    <source>
        <dbReference type="ARBA" id="ARBA00022801"/>
    </source>
</evidence>
<dbReference type="EMBL" id="UGSC01000001">
    <property type="protein sequence ID" value="SUA63695.1"/>
    <property type="molecule type" value="Genomic_DNA"/>
</dbReference>
<dbReference type="AlphaFoldDB" id="A0A378XPY5"/>
<evidence type="ECO:0000256" key="1">
    <source>
        <dbReference type="ARBA" id="ARBA00009902"/>
    </source>
</evidence>
<dbReference type="GO" id="GO:0033912">
    <property type="term" value="F:2,6-beta-fructan 6-levanbiohydrolase activity"/>
    <property type="evidence" value="ECO:0007669"/>
    <property type="project" value="UniProtKB-EC"/>
</dbReference>
<protein>
    <submittedName>
        <fullName evidence="9">Levanase</fullName>
        <ecNumber evidence="9">3.2.1.64</ecNumber>
        <ecNumber evidence="9">3.2.1.65</ecNumber>
    </submittedName>
</protein>
<dbReference type="Pfam" id="PF00251">
    <property type="entry name" value="Glyco_hydro_32N"/>
    <property type="match status" value="1"/>
</dbReference>
<comment type="similarity">
    <text evidence="1 4">Belongs to the glycosyl hydrolase 32 family.</text>
</comment>
<feature type="domain" description="Glycosyl hydrolase family 32 N-terminal" evidence="7">
    <location>
        <begin position="64"/>
        <end position="373"/>
    </location>
</feature>
<proteinExistence type="inferred from homology"/>
<dbReference type="EC" id="3.2.1.64" evidence="9"/>
<gene>
    <name evidence="9" type="primary">sacC3</name>
    <name evidence="9" type="ORF">NCTC10343_00743</name>
</gene>
<keyword evidence="3 4" id="KW-0326">Glycosidase</keyword>
<name>A0A378XPY5_PAEPO</name>
<dbReference type="InterPro" id="IPR001362">
    <property type="entry name" value="Glyco_hydro_32"/>
</dbReference>
<dbReference type="SUPFAM" id="SSF75005">
    <property type="entry name" value="Arabinanase/levansucrase/invertase"/>
    <property type="match status" value="1"/>
</dbReference>
<dbReference type="InterPro" id="IPR013320">
    <property type="entry name" value="ConA-like_dom_sf"/>
</dbReference>
<feature type="region of interest" description="Disordered" evidence="5">
    <location>
        <begin position="36"/>
        <end position="55"/>
    </location>
</feature>
<organism evidence="9 10">
    <name type="scientific">Paenibacillus polymyxa</name>
    <name type="common">Bacillus polymyxa</name>
    <dbReference type="NCBI Taxonomy" id="1406"/>
    <lineage>
        <taxon>Bacteria</taxon>
        <taxon>Bacillati</taxon>
        <taxon>Bacillota</taxon>
        <taxon>Bacilli</taxon>
        <taxon>Bacillales</taxon>
        <taxon>Paenibacillaceae</taxon>
        <taxon>Paenibacillus</taxon>
    </lineage>
</organism>
<evidence type="ECO:0000313" key="10">
    <source>
        <dbReference type="Proteomes" id="UP000254400"/>
    </source>
</evidence>
<dbReference type="Gene3D" id="2.60.120.560">
    <property type="entry name" value="Exo-inulinase, domain 1"/>
    <property type="match status" value="1"/>
</dbReference>
<dbReference type="GO" id="GO:0031219">
    <property type="term" value="F:levanase activity"/>
    <property type="evidence" value="ECO:0007669"/>
    <property type="project" value="UniProtKB-EC"/>
</dbReference>
<dbReference type="InterPro" id="IPR023296">
    <property type="entry name" value="Glyco_hydro_beta-prop_sf"/>
</dbReference>
<keyword evidence="6" id="KW-0472">Membrane</keyword>
<dbReference type="GO" id="GO:0005737">
    <property type="term" value="C:cytoplasm"/>
    <property type="evidence" value="ECO:0007669"/>
    <property type="project" value="TreeGrafter"/>
</dbReference>
<keyword evidence="6" id="KW-1133">Transmembrane helix</keyword>
<evidence type="ECO:0000313" key="9">
    <source>
        <dbReference type="EMBL" id="SUA63695.1"/>
    </source>
</evidence>
<evidence type="ECO:0000259" key="7">
    <source>
        <dbReference type="Pfam" id="PF00251"/>
    </source>
</evidence>
<dbReference type="InterPro" id="IPR013148">
    <property type="entry name" value="Glyco_hydro_32_N"/>
</dbReference>
<dbReference type="GeneID" id="93349562"/>
<reference evidence="9 10" key="1">
    <citation type="submission" date="2018-06" db="EMBL/GenBank/DDBJ databases">
        <authorList>
            <consortium name="Pathogen Informatics"/>
            <person name="Doyle S."/>
        </authorList>
    </citation>
    <scope>NUCLEOTIDE SEQUENCE [LARGE SCALE GENOMIC DNA]</scope>
    <source>
        <strain evidence="9 10">NCTC10343</strain>
    </source>
</reference>
<dbReference type="InterPro" id="IPR013189">
    <property type="entry name" value="Glyco_hydro_32_C"/>
</dbReference>
<dbReference type="Gene3D" id="2.115.10.20">
    <property type="entry name" value="Glycosyl hydrolase domain, family 43"/>
    <property type="match status" value="1"/>
</dbReference>
<keyword evidence="2 4" id="KW-0378">Hydrolase</keyword>
<dbReference type="Proteomes" id="UP000254400">
    <property type="component" value="Unassembled WGS sequence"/>
</dbReference>
<dbReference type="GO" id="GO:0004575">
    <property type="term" value="F:sucrose alpha-glucosidase activity"/>
    <property type="evidence" value="ECO:0007669"/>
    <property type="project" value="TreeGrafter"/>
</dbReference>
<evidence type="ECO:0000256" key="4">
    <source>
        <dbReference type="RuleBase" id="RU362110"/>
    </source>
</evidence>
<dbReference type="PANTHER" id="PTHR42800:SF1">
    <property type="entry name" value="EXOINULINASE INUD (AFU_ORTHOLOGUE AFUA_5G00480)"/>
    <property type="match status" value="1"/>
</dbReference>
<accession>A0A378XPY5</accession>
<feature type="compositionally biased region" description="Low complexity" evidence="5">
    <location>
        <begin position="36"/>
        <end position="51"/>
    </location>
</feature>